<dbReference type="GO" id="GO:0042742">
    <property type="term" value="P:defense response to bacterium"/>
    <property type="evidence" value="ECO:0007669"/>
    <property type="project" value="UniProtKB-KW"/>
</dbReference>
<dbReference type="GO" id="GO:0003796">
    <property type="term" value="F:lysozyme activity"/>
    <property type="evidence" value="ECO:0007669"/>
    <property type="project" value="UniProtKB-EC"/>
</dbReference>
<protein>
    <recommendedName>
        <fullName evidence="7">Lysozyme</fullName>
        <ecNumber evidence="7">3.2.1.17</ecNumber>
    </recommendedName>
</protein>
<keyword evidence="5" id="KW-1035">Host cytoplasm</keyword>
<evidence type="ECO:0000313" key="10">
    <source>
        <dbReference type="Proteomes" id="UP000216998"/>
    </source>
</evidence>
<evidence type="ECO:0000256" key="6">
    <source>
        <dbReference type="ARBA" id="ARBA00023295"/>
    </source>
</evidence>
<dbReference type="Proteomes" id="UP000216998">
    <property type="component" value="Unassembled WGS sequence"/>
</dbReference>
<keyword evidence="8" id="KW-1133">Transmembrane helix</keyword>
<dbReference type="InterPro" id="IPR023347">
    <property type="entry name" value="Lysozyme_dom_sf"/>
</dbReference>
<accession>A0A255YQD7</accession>
<keyword evidence="10" id="KW-1185">Reference proteome</keyword>
<keyword evidence="4 7" id="KW-0378">Hydrolase</keyword>
<dbReference type="CDD" id="cd00737">
    <property type="entry name" value="lyz_endolysin_autolysin"/>
    <property type="match status" value="1"/>
</dbReference>
<evidence type="ECO:0000256" key="8">
    <source>
        <dbReference type="SAM" id="Phobius"/>
    </source>
</evidence>
<dbReference type="EC" id="3.2.1.17" evidence="7"/>
<gene>
    <name evidence="9" type="ORF">CHU95_19955</name>
</gene>
<dbReference type="PANTHER" id="PTHR38107">
    <property type="match status" value="1"/>
</dbReference>
<keyword evidence="2 7" id="KW-0929">Antimicrobial</keyword>
<dbReference type="SUPFAM" id="SSF53955">
    <property type="entry name" value="Lysozyme-like"/>
    <property type="match status" value="1"/>
</dbReference>
<organism evidence="9 10">
    <name type="scientific">Niveispirillum lacus</name>
    <dbReference type="NCBI Taxonomy" id="1981099"/>
    <lineage>
        <taxon>Bacteria</taxon>
        <taxon>Pseudomonadati</taxon>
        <taxon>Pseudomonadota</taxon>
        <taxon>Alphaproteobacteria</taxon>
        <taxon>Rhodospirillales</taxon>
        <taxon>Azospirillaceae</taxon>
        <taxon>Niveispirillum</taxon>
    </lineage>
</organism>
<dbReference type="GO" id="GO:0016998">
    <property type="term" value="P:cell wall macromolecule catabolic process"/>
    <property type="evidence" value="ECO:0007669"/>
    <property type="project" value="InterPro"/>
</dbReference>
<evidence type="ECO:0000256" key="3">
    <source>
        <dbReference type="ARBA" id="ARBA00022638"/>
    </source>
</evidence>
<comment type="caution">
    <text evidence="9">The sequence shown here is derived from an EMBL/GenBank/DDBJ whole genome shotgun (WGS) entry which is preliminary data.</text>
</comment>
<evidence type="ECO:0000256" key="4">
    <source>
        <dbReference type="ARBA" id="ARBA00022801"/>
    </source>
</evidence>
<keyword evidence="8" id="KW-0812">Transmembrane</keyword>
<proteinExistence type="inferred from homology"/>
<dbReference type="Pfam" id="PF00959">
    <property type="entry name" value="Phage_lysozyme"/>
    <property type="match status" value="1"/>
</dbReference>
<dbReference type="EMBL" id="NOXU01000032">
    <property type="protein sequence ID" value="OYQ31428.1"/>
    <property type="molecule type" value="Genomic_DNA"/>
</dbReference>
<dbReference type="AlphaFoldDB" id="A0A255YQD7"/>
<dbReference type="InterPro" id="IPR051018">
    <property type="entry name" value="Bacteriophage_GH24"/>
</dbReference>
<dbReference type="HAMAP" id="MF_04110">
    <property type="entry name" value="ENDOLYSIN_T4"/>
    <property type="match status" value="1"/>
</dbReference>
<dbReference type="InterPro" id="IPR033907">
    <property type="entry name" value="Endolysin_autolysin"/>
</dbReference>
<dbReference type="Gene3D" id="1.10.530.40">
    <property type="match status" value="1"/>
</dbReference>
<name>A0A255YQD7_9PROT</name>
<keyword evidence="6 7" id="KW-0326">Glycosidase</keyword>
<keyword evidence="8" id="KW-0472">Membrane</keyword>
<evidence type="ECO:0000256" key="7">
    <source>
        <dbReference type="RuleBase" id="RU003788"/>
    </source>
</evidence>
<dbReference type="InterPro" id="IPR002196">
    <property type="entry name" value="Glyco_hydro_24"/>
</dbReference>
<dbReference type="InterPro" id="IPR034690">
    <property type="entry name" value="Endolysin_T4_type"/>
</dbReference>
<reference evidence="9 10" key="1">
    <citation type="submission" date="2017-07" db="EMBL/GenBank/DDBJ databases">
        <title>Niveispirillum cyanobacteriorum sp. nov., isolated from cyanobacterial aggregates in a eutrophic lake.</title>
        <authorList>
            <person name="Cai H."/>
        </authorList>
    </citation>
    <scope>NUCLEOTIDE SEQUENCE [LARGE SCALE GENOMIC DNA]</scope>
    <source>
        <strain evidence="10">TH1-14</strain>
    </source>
</reference>
<evidence type="ECO:0000256" key="2">
    <source>
        <dbReference type="ARBA" id="ARBA00022529"/>
    </source>
</evidence>
<dbReference type="OrthoDB" id="5327667at2"/>
<comment type="catalytic activity">
    <reaction evidence="1 7">
        <text>Hydrolysis of (1-&gt;4)-beta-linkages between N-acetylmuramic acid and N-acetyl-D-glucosamine residues in a peptidoglycan and between N-acetyl-D-glucosamine residues in chitodextrins.</text>
        <dbReference type="EC" id="3.2.1.17"/>
    </reaction>
</comment>
<feature type="transmembrane region" description="Helical" evidence="8">
    <location>
        <begin position="267"/>
        <end position="285"/>
    </location>
</feature>
<dbReference type="GO" id="GO:0031640">
    <property type="term" value="P:killing of cells of another organism"/>
    <property type="evidence" value="ECO:0007669"/>
    <property type="project" value="UniProtKB-KW"/>
</dbReference>
<dbReference type="InterPro" id="IPR023346">
    <property type="entry name" value="Lysozyme-like_dom_sf"/>
</dbReference>
<dbReference type="PANTHER" id="PTHR38107:SF3">
    <property type="entry name" value="LYSOZYME RRRD-RELATED"/>
    <property type="match status" value="1"/>
</dbReference>
<dbReference type="RefSeq" id="WP_094458107.1">
    <property type="nucleotide sequence ID" value="NZ_NOXU01000032.1"/>
</dbReference>
<sequence length="293" mass="31069">MAANTGKISVVAVSEEVRREAVTILQQILRRFEGWHDGDKRTPHSDPVLCPTGYVTVGWGRVLIDPQTGQQLKGKAGLARAKELWPQGFSRAECEQMLREDMQRFMSGVIDLLAQPVTAQQLAAMTSLAYNVGLGKKGFAGSSVLRLHNAGDTAGAGRAFGMWTKGTIDGKRQDLPGLVRRRSYEAALYLLTPASAPVAEGDDQAGGMTESAAMPTVAPLTASRTVIGSATAAVATTASVVADTQDALQPVQAALWSIGVDAPTLKMVLAGLAIAGALLALYARWSDRRQGRR</sequence>
<evidence type="ECO:0000256" key="1">
    <source>
        <dbReference type="ARBA" id="ARBA00000632"/>
    </source>
</evidence>
<keyword evidence="3 7" id="KW-0081">Bacteriolytic enzyme</keyword>
<evidence type="ECO:0000256" key="5">
    <source>
        <dbReference type="ARBA" id="ARBA00023200"/>
    </source>
</evidence>
<dbReference type="GO" id="GO:0009253">
    <property type="term" value="P:peptidoglycan catabolic process"/>
    <property type="evidence" value="ECO:0007669"/>
    <property type="project" value="InterPro"/>
</dbReference>
<comment type="similarity">
    <text evidence="7">Belongs to the glycosyl hydrolase 24 family.</text>
</comment>
<evidence type="ECO:0000313" key="9">
    <source>
        <dbReference type="EMBL" id="OYQ31428.1"/>
    </source>
</evidence>